<evidence type="ECO:0000256" key="11">
    <source>
        <dbReference type="SAM" id="MobiDB-lite"/>
    </source>
</evidence>
<dbReference type="EMBL" id="CAJPIZ010001865">
    <property type="protein sequence ID" value="CAG2104186.1"/>
    <property type="molecule type" value="Genomic_DNA"/>
</dbReference>
<dbReference type="GO" id="GO:0036503">
    <property type="term" value="P:ERAD pathway"/>
    <property type="evidence" value="ECO:0007669"/>
    <property type="project" value="TreeGrafter"/>
</dbReference>
<feature type="compositionally biased region" description="Acidic residues" evidence="11">
    <location>
        <begin position="545"/>
        <end position="597"/>
    </location>
</feature>
<dbReference type="InterPro" id="IPR013320">
    <property type="entry name" value="ConA-like_dom_sf"/>
</dbReference>
<dbReference type="InterPro" id="IPR009033">
    <property type="entry name" value="Calreticulin/calnexin_P_dom_sf"/>
</dbReference>
<keyword evidence="5 10" id="KW-1133">Transmembrane helix</keyword>
<organism evidence="12">
    <name type="scientific">Medioppia subpectinata</name>
    <dbReference type="NCBI Taxonomy" id="1979941"/>
    <lineage>
        <taxon>Eukaryota</taxon>
        <taxon>Metazoa</taxon>
        <taxon>Ecdysozoa</taxon>
        <taxon>Arthropoda</taxon>
        <taxon>Chelicerata</taxon>
        <taxon>Arachnida</taxon>
        <taxon>Acari</taxon>
        <taxon>Acariformes</taxon>
        <taxon>Sarcoptiformes</taxon>
        <taxon>Oribatida</taxon>
        <taxon>Brachypylina</taxon>
        <taxon>Oppioidea</taxon>
        <taxon>Oppiidae</taxon>
        <taxon>Medioppia</taxon>
    </lineage>
</organism>
<evidence type="ECO:0000256" key="5">
    <source>
        <dbReference type="ARBA" id="ARBA00022989"/>
    </source>
</evidence>
<feature type="region of interest" description="Disordered" evidence="11">
    <location>
        <begin position="515"/>
        <end position="614"/>
    </location>
</feature>
<dbReference type="FunFam" id="2.10.250.10:FF:000001">
    <property type="entry name" value="Calnexin homolog"/>
    <property type="match status" value="1"/>
</dbReference>
<dbReference type="OrthoDB" id="1938156at2759"/>
<dbReference type="PROSITE" id="PS00805">
    <property type="entry name" value="CALRETICULIN_REPEAT"/>
    <property type="match status" value="1"/>
</dbReference>
<dbReference type="PROSITE" id="PS00804">
    <property type="entry name" value="CALRETICULIN_2"/>
    <property type="match status" value="1"/>
</dbReference>
<dbReference type="Proteomes" id="UP000759131">
    <property type="component" value="Unassembled WGS sequence"/>
</dbReference>
<feature type="signal peptide" evidence="10">
    <location>
        <begin position="1"/>
        <end position="20"/>
    </location>
</feature>
<evidence type="ECO:0000256" key="4">
    <source>
        <dbReference type="ARBA" id="ARBA00022824"/>
    </source>
</evidence>
<feature type="region of interest" description="Disordered" evidence="11">
    <location>
        <begin position="265"/>
        <end position="331"/>
    </location>
</feature>
<feature type="region of interest" description="Disordered" evidence="11">
    <location>
        <begin position="24"/>
        <end position="57"/>
    </location>
</feature>
<dbReference type="GO" id="GO:0005789">
    <property type="term" value="C:endoplasmic reticulum membrane"/>
    <property type="evidence" value="ECO:0007669"/>
    <property type="project" value="UniProtKB-SubCell"/>
</dbReference>
<dbReference type="Gene3D" id="2.10.250.10">
    <property type="entry name" value="Calreticulin/calnexin, P domain"/>
    <property type="match status" value="1"/>
</dbReference>
<keyword evidence="3 10" id="KW-0812">Transmembrane</keyword>
<dbReference type="SUPFAM" id="SSF49899">
    <property type="entry name" value="Concanavalin A-like lectins/glucanases"/>
    <property type="match status" value="1"/>
</dbReference>
<feature type="compositionally biased region" description="Low complexity" evidence="11">
    <location>
        <begin position="519"/>
        <end position="535"/>
    </location>
</feature>
<proteinExistence type="inferred from homology"/>
<feature type="transmembrane region" description="Helical" evidence="10">
    <location>
        <begin position="488"/>
        <end position="510"/>
    </location>
</feature>
<evidence type="ECO:0008006" key="14">
    <source>
        <dbReference type="Google" id="ProtNLM"/>
    </source>
</evidence>
<comment type="function">
    <text evidence="8">Calcium-binding protein that interacts with newly synthesized monoglucosylated glycoproteins in the endoplasmic reticulum. It may act in assisting protein assembly and/or in the retention within the ER of unassembled protein subunits. It seems to play a major role in the quality control apparatus of the ER by the retention of incorrectly folded proteins. Required for embryogenesis and larval development under heat and ER stress conditions. May be important for germ cell development. Involved in neuronal necrotic cell death.</text>
</comment>
<evidence type="ECO:0000256" key="1">
    <source>
        <dbReference type="ARBA" id="ARBA00004115"/>
    </source>
</evidence>
<dbReference type="PANTHER" id="PTHR11073:SF1">
    <property type="entry name" value="CALNEXIN 14D-RELATED"/>
    <property type="match status" value="1"/>
</dbReference>
<gene>
    <name evidence="12" type="ORF">OSB1V03_LOCUS4207</name>
</gene>
<dbReference type="Gene3D" id="2.60.120.200">
    <property type="match status" value="1"/>
</dbReference>
<dbReference type="PANTHER" id="PTHR11073">
    <property type="entry name" value="CALRETICULIN AND CALNEXIN"/>
    <property type="match status" value="1"/>
</dbReference>
<name>A0A7R9KKT5_9ACAR</name>
<keyword evidence="10" id="KW-0732">Signal</keyword>
<keyword evidence="4 10" id="KW-0256">Endoplasmic reticulum</keyword>
<dbReference type="AlphaFoldDB" id="A0A7R9KKT5"/>
<accession>A0A7R9KKT5</accession>
<evidence type="ECO:0000256" key="2">
    <source>
        <dbReference type="ARBA" id="ARBA00010983"/>
    </source>
</evidence>
<dbReference type="PRINTS" id="PR00626">
    <property type="entry name" value="CALRETICULIN"/>
</dbReference>
<comment type="similarity">
    <text evidence="2 10">Belongs to the calreticulin family.</text>
</comment>
<evidence type="ECO:0000256" key="9">
    <source>
        <dbReference type="PIRSR" id="PIRSR601580-3"/>
    </source>
</evidence>
<dbReference type="GO" id="GO:0051082">
    <property type="term" value="F:unfolded protein binding"/>
    <property type="evidence" value="ECO:0007669"/>
    <property type="project" value="InterPro"/>
</dbReference>
<evidence type="ECO:0000256" key="10">
    <source>
        <dbReference type="RuleBase" id="RU362126"/>
    </source>
</evidence>
<keyword evidence="6 10" id="KW-0472">Membrane</keyword>
<feature type="chain" id="PRO_5036513676" description="Calnexin" evidence="10">
    <location>
        <begin position="21"/>
        <end position="614"/>
    </location>
</feature>
<reference evidence="12" key="1">
    <citation type="submission" date="2020-11" db="EMBL/GenBank/DDBJ databases">
        <authorList>
            <person name="Tran Van P."/>
        </authorList>
    </citation>
    <scope>NUCLEOTIDE SEQUENCE</scope>
</reference>
<dbReference type="Pfam" id="PF00262">
    <property type="entry name" value="Calreticulin"/>
    <property type="match status" value="1"/>
</dbReference>
<evidence type="ECO:0000256" key="6">
    <source>
        <dbReference type="ARBA" id="ARBA00023136"/>
    </source>
</evidence>
<evidence type="ECO:0000256" key="3">
    <source>
        <dbReference type="ARBA" id="ARBA00022692"/>
    </source>
</evidence>
<keyword evidence="7 10" id="KW-0143">Chaperone</keyword>
<protein>
    <recommendedName>
        <fullName evidence="14">Calnexin</fullName>
    </recommendedName>
</protein>
<feature type="disulfide bond" evidence="9">
    <location>
        <begin position="164"/>
        <end position="197"/>
    </location>
</feature>
<comment type="subcellular location">
    <subcellularLocation>
        <location evidence="1">Endoplasmic reticulum membrane</location>
        <topology evidence="1">Single-pass type I membrane protein</topology>
    </subcellularLocation>
</comment>
<evidence type="ECO:0000313" key="13">
    <source>
        <dbReference type="Proteomes" id="UP000759131"/>
    </source>
</evidence>
<dbReference type="GO" id="GO:0006457">
    <property type="term" value="P:protein folding"/>
    <property type="evidence" value="ECO:0007669"/>
    <property type="project" value="InterPro"/>
</dbReference>
<dbReference type="FunFam" id="2.60.120.200:FF:000011">
    <property type="entry name" value="Probable calnexin"/>
    <property type="match status" value="1"/>
</dbReference>
<dbReference type="SUPFAM" id="SSF63887">
    <property type="entry name" value="P-domain of calnexin/calreticulin"/>
    <property type="match status" value="1"/>
</dbReference>
<dbReference type="InterPro" id="IPR018124">
    <property type="entry name" value="Calret/calnex_CS"/>
</dbReference>
<feature type="compositionally biased region" description="Basic residues" evidence="11">
    <location>
        <begin position="604"/>
        <end position="614"/>
    </location>
</feature>
<dbReference type="InterPro" id="IPR001580">
    <property type="entry name" value="Calret/calnex"/>
</dbReference>
<keyword evidence="13" id="KW-1185">Reference proteome</keyword>
<evidence type="ECO:0000256" key="7">
    <source>
        <dbReference type="ARBA" id="ARBA00023186"/>
    </source>
</evidence>
<evidence type="ECO:0000313" key="12">
    <source>
        <dbReference type="EMBL" id="CAD7623756.1"/>
    </source>
</evidence>
<keyword evidence="9" id="KW-1015">Disulfide bond</keyword>
<dbReference type="GO" id="GO:0005509">
    <property type="term" value="F:calcium ion binding"/>
    <property type="evidence" value="ECO:0007669"/>
    <property type="project" value="InterPro"/>
</dbReference>
<evidence type="ECO:0000256" key="8">
    <source>
        <dbReference type="ARBA" id="ARBA00053392"/>
    </source>
</evidence>
<feature type="compositionally biased region" description="Basic and acidic residues" evidence="11">
    <location>
        <begin position="280"/>
        <end position="327"/>
    </location>
</feature>
<sequence length="614" mass="68920">MFGQSYTLFLIFVSIGCVLSGSEDTPHVVSSDSPTDGHDMSDGIDVSDGSEGSGASDVSVDQSILYSTPNIDNYYIYEHFDDSDDFENRWIRSETSKSDSQELKYDGQWALTPTTTALKGDSCLIVKSRAKHHAISAKLDKVFKFNAKPLVLQYEVQFRNGQECGGAYLKLLSSPSGDLKKLNDKSQYSLMFGPDKCGNDMKLHLIFQHKNPKNGSLNEKHWKLTSNVNKIDEVFKDNRWHLIRLEINTDNTFEVTLDKSSVGKGSLLEDFNPPVNPPKFIDDPNDSKPEDWDEREKIADPDAVKPDDWDESEPRKIADPKAAKPDDWAEDEPEMIADSEAKQPSDWDTEMDGEWEAPLIANPRCAQLSGCGKWSAPLIDNDRFKGKWRAPLIVNPLYKGKWAPKKIPNPDFYQDSNPFRTLLPIDAVAFELWTISDGIAFDNILITDDPDVGRHISALTYQIKKEMSDSETDNILIKAVKYTNKYPWLWAVYITAVGIPVVLFIAFCCVSPTKRPESTESTATSGLSAESSSASIAQNKKTDESTPDDILAEEDEQTTQELDAELDEEEEEGPDDGDQDVDDADNTEEESDQEIPEPEVRSSPRLRKTRSRKE</sequence>
<dbReference type="EMBL" id="OC856440">
    <property type="protein sequence ID" value="CAD7623756.1"/>
    <property type="molecule type" value="Genomic_DNA"/>
</dbReference>